<sequence length="86" mass="9779">MAHRGAPEGLTLEQAIGRILRKERLDRGLKQVEVAAATNFGVRTIRTMEYGKQSMTIRSLDALSLFFELPVEEVIIRAKRLRDNLL</sequence>
<evidence type="ECO:0000313" key="3">
    <source>
        <dbReference type="Proteomes" id="UP001596091"/>
    </source>
</evidence>
<accession>A0ABW1EBT5</accession>
<reference evidence="3" key="1">
    <citation type="journal article" date="2019" name="Int. J. Syst. Evol. Microbiol.">
        <title>The Global Catalogue of Microorganisms (GCM) 10K type strain sequencing project: providing services to taxonomists for standard genome sequencing and annotation.</title>
        <authorList>
            <consortium name="The Broad Institute Genomics Platform"/>
            <consortium name="The Broad Institute Genome Sequencing Center for Infectious Disease"/>
            <person name="Wu L."/>
            <person name="Ma J."/>
        </authorList>
    </citation>
    <scope>NUCLEOTIDE SEQUENCE [LARGE SCALE GENOMIC DNA]</scope>
    <source>
        <strain evidence="3">JCM 4087</strain>
    </source>
</reference>
<organism evidence="2 3">
    <name type="scientific">Acidicapsa dinghuensis</name>
    <dbReference type="NCBI Taxonomy" id="2218256"/>
    <lineage>
        <taxon>Bacteria</taxon>
        <taxon>Pseudomonadati</taxon>
        <taxon>Acidobacteriota</taxon>
        <taxon>Terriglobia</taxon>
        <taxon>Terriglobales</taxon>
        <taxon>Acidobacteriaceae</taxon>
        <taxon>Acidicapsa</taxon>
    </lineage>
</organism>
<dbReference type="EMBL" id="JBHSPH010000002">
    <property type="protein sequence ID" value="MFC5861814.1"/>
    <property type="molecule type" value="Genomic_DNA"/>
</dbReference>
<gene>
    <name evidence="2" type="ORF">ACFPT7_05885</name>
</gene>
<dbReference type="PROSITE" id="PS50943">
    <property type="entry name" value="HTH_CROC1"/>
    <property type="match status" value="1"/>
</dbReference>
<dbReference type="Gene3D" id="1.10.260.40">
    <property type="entry name" value="lambda repressor-like DNA-binding domains"/>
    <property type="match status" value="1"/>
</dbReference>
<dbReference type="Proteomes" id="UP001596091">
    <property type="component" value="Unassembled WGS sequence"/>
</dbReference>
<dbReference type="SMART" id="SM00530">
    <property type="entry name" value="HTH_XRE"/>
    <property type="match status" value="1"/>
</dbReference>
<comment type="caution">
    <text evidence="2">The sequence shown here is derived from an EMBL/GenBank/DDBJ whole genome shotgun (WGS) entry which is preliminary data.</text>
</comment>
<dbReference type="CDD" id="cd00093">
    <property type="entry name" value="HTH_XRE"/>
    <property type="match status" value="1"/>
</dbReference>
<dbReference type="SUPFAM" id="SSF47413">
    <property type="entry name" value="lambda repressor-like DNA-binding domains"/>
    <property type="match status" value="1"/>
</dbReference>
<protein>
    <submittedName>
        <fullName evidence="2">Helix-turn-helix domain-containing protein</fullName>
    </submittedName>
</protein>
<keyword evidence="3" id="KW-1185">Reference proteome</keyword>
<feature type="domain" description="HTH cro/C1-type" evidence="1">
    <location>
        <begin position="20"/>
        <end position="74"/>
    </location>
</feature>
<dbReference type="Pfam" id="PF01381">
    <property type="entry name" value="HTH_3"/>
    <property type="match status" value="1"/>
</dbReference>
<dbReference type="InterPro" id="IPR010982">
    <property type="entry name" value="Lambda_DNA-bd_dom_sf"/>
</dbReference>
<dbReference type="RefSeq" id="WP_377819221.1">
    <property type="nucleotide sequence ID" value="NZ_JAGSYH010000004.1"/>
</dbReference>
<dbReference type="InterPro" id="IPR001387">
    <property type="entry name" value="Cro/C1-type_HTH"/>
</dbReference>
<proteinExistence type="predicted"/>
<name>A0ABW1EBT5_9BACT</name>
<evidence type="ECO:0000259" key="1">
    <source>
        <dbReference type="PROSITE" id="PS50943"/>
    </source>
</evidence>
<evidence type="ECO:0000313" key="2">
    <source>
        <dbReference type="EMBL" id="MFC5861814.1"/>
    </source>
</evidence>